<evidence type="ECO:0000256" key="8">
    <source>
        <dbReference type="ARBA" id="ARBA00023015"/>
    </source>
</evidence>
<dbReference type="Pfam" id="PF02467">
    <property type="entry name" value="Whib"/>
    <property type="match status" value="1"/>
</dbReference>
<dbReference type="GO" id="GO:0045892">
    <property type="term" value="P:negative regulation of DNA-templated transcription"/>
    <property type="evidence" value="ECO:0007669"/>
    <property type="project" value="TreeGrafter"/>
</dbReference>
<keyword evidence="8" id="KW-0805">Transcription regulation</keyword>
<comment type="subcellular location">
    <subcellularLocation>
        <location evidence="2">Cytoplasm</location>
    </subcellularLocation>
</comment>
<keyword evidence="9" id="KW-0238">DNA-binding</keyword>
<keyword evidence="6" id="KW-0408">Iron</keyword>
<dbReference type="GO" id="GO:0051539">
    <property type="term" value="F:4 iron, 4 sulfur cluster binding"/>
    <property type="evidence" value="ECO:0007669"/>
    <property type="project" value="UniProtKB-KW"/>
</dbReference>
<feature type="domain" description="4Fe-4S Wbl-type" evidence="12">
    <location>
        <begin position="13"/>
        <end position="67"/>
    </location>
</feature>
<dbReference type="GO" id="GO:0005737">
    <property type="term" value="C:cytoplasm"/>
    <property type="evidence" value="ECO:0007669"/>
    <property type="project" value="UniProtKB-SubCell"/>
</dbReference>
<dbReference type="RefSeq" id="WP_184756877.1">
    <property type="nucleotide sequence ID" value="NZ_BAABEK010000005.1"/>
</dbReference>
<evidence type="ECO:0000256" key="11">
    <source>
        <dbReference type="ARBA" id="ARBA00023163"/>
    </source>
</evidence>
<comment type="cofactor">
    <cofactor evidence="1">
        <name>[4Fe-4S] cluster</name>
        <dbReference type="ChEBI" id="CHEBI:49883"/>
    </cofactor>
</comment>
<keyword evidence="7" id="KW-0411">Iron-sulfur</keyword>
<dbReference type="InterPro" id="IPR034768">
    <property type="entry name" value="4FE4S_WBL"/>
</dbReference>
<evidence type="ECO:0000256" key="9">
    <source>
        <dbReference type="ARBA" id="ARBA00023125"/>
    </source>
</evidence>
<evidence type="ECO:0000313" key="13">
    <source>
        <dbReference type="EMBL" id="MBB4940711.1"/>
    </source>
</evidence>
<accession>A0A7W7WB51</accession>
<evidence type="ECO:0000259" key="12">
    <source>
        <dbReference type="PROSITE" id="PS51674"/>
    </source>
</evidence>
<protein>
    <recommendedName>
        <fullName evidence="12">4Fe-4S Wbl-type domain-containing protein</fullName>
    </recommendedName>
</protein>
<dbReference type="GO" id="GO:0045454">
    <property type="term" value="P:cell redox homeostasis"/>
    <property type="evidence" value="ECO:0007669"/>
    <property type="project" value="TreeGrafter"/>
</dbReference>
<dbReference type="GO" id="GO:0046872">
    <property type="term" value="F:metal ion binding"/>
    <property type="evidence" value="ECO:0007669"/>
    <property type="project" value="UniProtKB-KW"/>
</dbReference>
<comment type="similarity">
    <text evidence="3">Belongs to the WhiB family.</text>
</comment>
<keyword evidence="5" id="KW-0479">Metal-binding</keyword>
<sequence length="140" mass="15490">MNAPYPTTTLPKPCEQDPESWYAPNVTRERARAMCSGCPVLGACAEYGIARERYGVWGGLTERARERARANKGLTLPLHPRPQNQPKDARLARDLELLHDSEELLGRGVGFEAVAQRLGCSRHGLTSARTRARKHLAEAS</sequence>
<dbReference type="InterPro" id="IPR003482">
    <property type="entry name" value="Whib"/>
</dbReference>
<dbReference type="PROSITE" id="PS51674">
    <property type="entry name" value="4FE4S_WBL"/>
    <property type="match status" value="1"/>
</dbReference>
<evidence type="ECO:0000313" key="14">
    <source>
        <dbReference type="Proteomes" id="UP000534286"/>
    </source>
</evidence>
<dbReference type="AlphaFoldDB" id="A0A7W7WB51"/>
<comment type="caution">
    <text evidence="13">The sequence shown here is derived from an EMBL/GenBank/DDBJ whole genome shotgun (WGS) entry which is preliminary data.</text>
</comment>
<dbReference type="Proteomes" id="UP000534286">
    <property type="component" value="Unassembled WGS sequence"/>
</dbReference>
<reference evidence="13 14" key="1">
    <citation type="submission" date="2020-08" db="EMBL/GenBank/DDBJ databases">
        <title>Sequencing the genomes of 1000 actinobacteria strains.</title>
        <authorList>
            <person name="Klenk H.-P."/>
        </authorList>
    </citation>
    <scope>NUCLEOTIDE SEQUENCE [LARGE SCALE GENOMIC DNA]</scope>
    <source>
        <strain evidence="13 14">DSM 43023</strain>
    </source>
</reference>
<evidence type="ECO:0000256" key="4">
    <source>
        <dbReference type="ARBA" id="ARBA00022485"/>
    </source>
</evidence>
<evidence type="ECO:0000256" key="3">
    <source>
        <dbReference type="ARBA" id="ARBA00006597"/>
    </source>
</evidence>
<gene>
    <name evidence="13" type="ORF">FHR32_005088</name>
</gene>
<keyword evidence="4" id="KW-0004">4Fe-4S</keyword>
<keyword evidence="10" id="KW-1015">Disulfide bond</keyword>
<proteinExistence type="inferred from homology"/>
<organism evidence="13 14">
    <name type="scientific">Streptosporangium album</name>
    <dbReference type="NCBI Taxonomy" id="47479"/>
    <lineage>
        <taxon>Bacteria</taxon>
        <taxon>Bacillati</taxon>
        <taxon>Actinomycetota</taxon>
        <taxon>Actinomycetes</taxon>
        <taxon>Streptosporangiales</taxon>
        <taxon>Streptosporangiaceae</taxon>
        <taxon>Streptosporangium</taxon>
    </lineage>
</organism>
<dbReference type="EMBL" id="JACHJU010000002">
    <property type="protein sequence ID" value="MBB4940711.1"/>
    <property type="molecule type" value="Genomic_DNA"/>
</dbReference>
<dbReference type="GO" id="GO:0003677">
    <property type="term" value="F:DNA binding"/>
    <property type="evidence" value="ECO:0007669"/>
    <property type="project" value="UniProtKB-KW"/>
</dbReference>
<keyword evidence="14" id="KW-1185">Reference proteome</keyword>
<evidence type="ECO:0000256" key="10">
    <source>
        <dbReference type="ARBA" id="ARBA00023157"/>
    </source>
</evidence>
<evidence type="ECO:0000256" key="5">
    <source>
        <dbReference type="ARBA" id="ARBA00022723"/>
    </source>
</evidence>
<evidence type="ECO:0000256" key="2">
    <source>
        <dbReference type="ARBA" id="ARBA00004496"/>
    </source>
</evidence>
<dbReference type="GO" id="GO:0047134">
    <property type="term" value="F:protein-disulfide reductase [NAD(P)H] activity"/>
    <property type="evidence" value="ECO:0007669"/>
    <property type="project" value="TreeGrafter"/>
</dbReference>
<name>A0A7W7WB51_9ACTN</name>
<dbReference type="PANTHER" id="PTHR38839">
    <property type="entry name" value="TRANSCRIPTIONAL REGULATOR WHID-RELATED"/>
    <property type="match status" value="1"/>
</dbReference>
<evidence type="ECO:0000256" key="7">
    <source>
        <dbReference type="ARBA" id="ARBA00023014"/>
    </source>
</evidence>
<keyword evidence="11" id="KW-0804">Transcription</keyword>
<evidence type="ECO:0000256" key="1">
    <source>
        <dbReference type="ARBA" id="ARBA00001966"/>
    </source>
</evidence>
<evidence type="ECO:0000256" key="6">
    <source>
        <dbReference type="ARBA" id="ARBA00023004"/>
    </source>
</evidence>